<dbReference type="GeneID" id="20079879"/>
<dbReference type="InterPro" id="IPR046347">
    <property type="entry name" value="bZIP_sf"/>
</dbReference>
<feature type="domain" description="BZIP" evidence="5">
    <location>
        <begin position="94"/>
        <end position="142"/>
    </location>
</feature>
<dbReference type="PROSITE" id="PS00036">
    <property type="entry name" value="BZIP_BASIC"/>
    <property type="match status" value="1"/>
</dbReference>
<dbReference type="RefSeq" id="XP_008864713.1">
    <property type="nucleotide sequence ID" value="XM_008866491.1"/>
</dbReference>
<dbReference type="SMART" id="SM00338">
    <property type="entry name" value="BRLZ"/>
    <property type="match status" value="1"/>
</dbReference>
<dbReference type="PROSITE" id="PS50217">
    <property type="entry name" value="BZIP"/>
    <property type="match status" value="1"/>
</dbReference>
<dbReference type="Pfam" id="PF00170">
    <property type="entry name" value="bZIP_1"/>
    <property type="match status" value="1"/>
</dbReference>
<proteinExistence type="predicted"/>
<name>A0A024ULY9_9STRA</name>
<evidence type="ECO:0000256" key="1">
    <source>
        <dbReference type="ARBA" id="ARBA00023015"/>
    </source>
</evidence>
<accession>A0A024ULY9</accession>
<evidence type="ECO:0000256" key="2">
    <source>
        <dbReference type="ARBA" id="ARBA00023125"/>
    </source>
</evidence>
<protein>
    <recommendedName>
        <fullName evidence="5">BZIP domain-containing protein</fullName>
    </recommendedName>
</protein>
<keyword evidence="1" id="KW-0805">Transcription regulation</keyword>
<evidence type="ECO:0000256" key="3">
    <source>
        <dbReference type="ARBA" id="ARBA00023163"/>
    </source>
</evidence>
<dbReference type="Gene3D" id="1.20.5.170">
    <property type="match status" value="1"/>
</dbReference>
<dbReference type="AlphaFoldDB" id="A0A024ULY9"/>
<keyword evidence="2" id="KW-0238">DNA-binding</keyword>
<evidence type="ECO:0000256" key="4">
    <source>
        <dbReference type="SAM" id="MobiDB-lite"/>
    </source>
</evidence>
<feature type="region of interest" description="Disordered" evidence="4">
    <location>
        <begin position="45"/>
        <end position="110"/>
    </location>
</feature>
<dbReference type="InterPro" id="IPR050946">
    <property type="entry name" value="AP-1_TF_bZIP"/>
</dbReference>
<feature type="region of interest" description="Disordered" evidence="4">
    <location>
        <begin position="267"/>
        <end position="287"/>
    </location>
</feature>
<feature type="compositionally biased region" description="Polar residues" evidence="4">
    <location>
        <begin position="62"/>
        <end position="80"/>
    </location>
</feature>
<dbReference type="GO" id="GO:0000978">
    <property type="term" value="F:RNA polymerase II cis-regulatory region sequence-specific DNA binding"/>
    <property type="evidence" value="ECO:0007669"/>
    <property type="project" value="TreeGrafter"/>
</dbReference>
<feature type="compositionally biased region" description="Polar residues" evidence="4">
    <location>
        <begin position="45"/>
        <end position="55"/>
    </location>
</feature>
<sequence>MMNADDLQCTAQGCCNTAQSYGLCASHLSRVQTRDLSQTSFMDAGQNTSLRTSPTTHHRPQGLTSSAHYDTPTSIQSGSENSDDGGGQHDSVVRRERNRIAARKSRQRKLDKIQHLENEKGRLEGHRNRLINEIRMLESRMEGSLGTTKKVLTDDEYEALQNERVRVIEDVHAMYNARNIEDSTKYFREDSIVSGPQNSVHLRAEPHQDRQRRTSVPTLPRVLALHWHDQSNGIVHEQRVPGPLWQSPGENTHDRRRFELFVQRRQDRVHSPNGRPSQASLDACQVV</sequence>
<dbReference type="GO" id="GO:0000981">
    <property type="term" value="F:DNA-binding transcription factor activity, RNA polymerase II-specific"/>
    <property type="evidence" value="ECO:0007669"/>
    <property type="project" value="TreeGrafter"/>
</dbReference>
<dbReference type="PANTHER" id="PTHR11462:SF35">
    <property type="entry name" value="TRANSCRIPTION FACTOR JRA"/>
    <property type="match status" value="1"/>
</dbReference>
<keyword evidence="3" id="KW-0804">Transcription</keyword>
<dbReference type="PANTHER" id="PTHR11462">
    <property type="entry name" value="JUN TRANSCRIPTION FACTOR-RELATED"/>
    <property type="match status" value="1"/>
</dbReference>
<dbReference type="GO" id="GO:0005667">
    <property type="term" value="C:transcription regulator complex"/>
    <property type="evidence" value="ECO:0007669"/>
    <property type="project" value="TreeGrafter"/>
</dbReference>
<dbReference type="VEuPathDB" id="FungiDB:H310_02829"/>
<dbReference type="SUPFAM" id="SSF57959">
    <property type="entry name" value="Leucine zipper domain"/>
    <property type="match status" value="1"/>
</dbReference>
<dbReference type="OrthoDB" id="2257100at2759"/>
<dbReference type="EMBL" id="KI913955">
    <property type="protein sequence ID" value="ETW06638.1"/>
    <property type="molecule type" value="Genomic_DNA"/>
</dbReference>
<dbReference type="InterPro" id="IPR004827">
    <property type="entry name" value="bZIP"/>
</dbReference>
<dbReference type="CDD" id="cd14686">
    <property type="entry name" value="bZIP"/>
    <property type="match status" value="1"/>
</dbReference>
<evidence type="ECO:0000259" key="5">
    <source>
        <dbReference type="PROSITE" id="PS50217"/>
    </source>
</evidence>
<reference evidence="6" key="1">
    <citation type="submission" date="2013-12" db="EMBL/GenBank/DDBJ databases">
        <title>The Genome Sequence of Aphanomyces invadans NJM9701.</title>
        <authorList>
            <consortium name="The Broad Institute Genomics Platform"/>
            <person name="Russ C."/>
            <person name="Tyler B."/>
            <person name="van West P."/>
            <person name="Dieguez-Uribeondo J."/>
            <person name="Young S.K."/>
            <person name="Zeng Q."/>
            <person name="Gargeya S."/>
            <person name="Fitzgerald M."/>
            <person name="Abouelleil A."/>
            <person name="Alvarado L."/>
            <person name="Chapman S.B."/>
            <person name="Gainer-Dewar J."/>
            <person name="Goldberg J."/>
            <person name="Griggs A."/>
            <person name="Gujja S."/>
            <person name="Hansen M."/>
            <person name="Howarth C."/>
            <person name="Imamovic A."/>
            <person name="Ireland A."/>
            <person name="Larimer J."/>
            <person name="McCowan C."/>
            <person name="Murphy C."/>
            <person name="Pearson M."/>
            <person name="Poon T.W."/>
            <person name="Priest M."/>
            <person name="Roberts A."/>
            <person name="Saif S."/>
            <person name="Shea T."/>
            <person name="Sykes S."/>
            <person name="Wortman J."/>
            <person name="Nusbaum C."/>
            <person name="Birren B."/>
        </authorList>
    </citation>
    <scope>NUCLEOTIDE SEQUENCE [LARGE SCALE GENOMIC DNA]</scope>
    <source>
        <strain evidence="6">NJM9701</strain>
    </source>
</reference>
<gene>
    <name evidence="6" type="ORF">H310_02829</name>
</gene>
<evidence type="ECO:0000313" key="6">
    <source>
        <dbReference type="EMBL" id="ETW06638.1"/>
    </source>
</evidence>
<organism evidence="6">
    <name type="scientific">Aphanomyces invadans</name>
    <dbReference type="NCBI Taxonomy" id="157072"/>
    <lineage>
        <taxon>Eukaryota</taxon>
        <taxon>Sar</taxon>
        <taxon>Stramenopiles</taxon>
        <taxon>Oomycota</taxon>
        <taxon>Saprolegniomycetes</taxon>
        <taxon>Saprolegniales</taxon>
        <taxon>Verrucalvaceae</taxon>
        <taxon>Aphanomyces</taxon>
    </lineage>
</organism>